<protein>
    <recommendedName>
        <fullName evidence="4">Lipoprotein</fullName>
    </recommendedName>
</protein>
<name>A0A1Q9YLW5_9FIRM</name>
<keyword evidence="1" id="KW-0732">Signal</keyword>
<dbReference type="PROSITE" id="PS51257">
    <property type="entry name" value="PROKAR_LIPOPROTEIN"/>
    <property type="match status" value="1"/>
</dbReference>
<evidence type="ECO:0000313" key="2">
    <source>
        <dbReference type="EMBL" id="OLU45970.1"/>
    </source>
</evidence>
<dbReference type="AlphaFoldDB" id="A0A1Q9YLW5"/>
<proteinExistence type="predicted"/>
<feature type="chain" id="PRO_5038938779" description="Lipoprotein" evidence="1">
    <location>
        <begin position="30"/>
        <end position="71"/>
    </location>
</feature>
<reference evidence="2 3" key="1">
    <citation type="submission" date="2016-11" db="EMBL/GenBank/DDBJ databases">
        <title>Description of two novel members of the family Erysipelotrichaceae: Ileibacterium lipovorans gen. nov., sp. nov. and Dubosiella newyorkensis, gen. nov., sp. nov.</title>
        <authorList>
            <person name="Cox L.M."/>
            <person name="Sohn J."/>
            <person name="Tyrrell K.L."/>
            <person name="Citron D.M."/>
            <person name="Lawson P.A."/>
            <person name="Patel N.B."/>
            <person name="Iizumi T."/>
            <person name="Perez-Perez G.I."/>
            <person name="Goldstein E.J."/>
            <person name="Blaser M.J."/>
        </authorList>
    </citation>
    <scope>NUCLEOTIDE SEQUENCE [LARGE SCALE GENOMIC DNA]</scope>
    <source>
        <strain evidence="2 3">NYU-BL-K8</strain>
    </source>
</reference>
<evidence type="ECO:0000256" key="1">
    <source>
        <dbReference type="SAM" id="SignalP"/>
    </source>
</evidence>
<feature type="signal peptide" evidence="1">
    <location>
        <begin position="1"/>
        <end position="29"/>
    </location>
</feature>
<comment type="caution">
    <text evidence="2">The sequence shown here is derived from an EMBL/GenBank/DDBJ whole genome shotgun (WGS) entry which is preliminary data.</text>
</comment>
<gene>
    <name evidence="2" type="ORF">BO223_03425</name>
</gene>
<dbReference type="EMBL" id="MPJZ01000041">
    <property type="protein sequence ID" value="OLU45970.1"/>
    <property type="molecule type" value="Genomic_DNA"/>
</dbReference>
<sequence length="71" mass="7922">MRVYCGKLTVFFFPALILMGCAISPGADPAGMYPLDDFPESFCPKSSIEKLHRPDPGRMVPLDDFEEYFGS</sequence>
<evidence type="ECO:0000313" key="3">
    <source>
        <dbReference type="Proteomes" id="UP000186758"/>
    </source>
</evidence>
<dbReference type="Proteomes" id="UP000186758">
    <property type="component" value="Unassembled WGS sequence"/>
</dbReference>
<accession>A0A1Q9YLW5</accession>
<organism evidence="2 3">
    <name type="scientific">Faecalibaculum rodentium</name>
    <dbReference type="NCBI Taxonomy" id="1702221"/>
    <lineage>
        <taxon>Bacteria</taxon>
        <taxon>Bacillati</taxon>
        <taxon>Bacillota</taxon>
        <taxon>Erysipelotrichia</taxon>
        <taxon>Erysipelotrichales</taxon>
        <taxon>Erysipelotrichaceae</taxon>
        <taxon>Faecalibaculum</taxon>
    </lineage>
</organism>
<evidence type="ECO:0008006" key="4">
    <source>
        <dbReference type="Google" id="ProtNLM"/>
    </source>
</evidence>